<keyword evidence="1 2" id="KW-0732">Signal</keyword>
<evidence type="ECO:0000259" key="3">
    <source>
        <dbReference type="Pfam" id="PF11611"/>
    </source>
</evidence>
<dbReference type="Gene3D" id="2.60.40.1240">
    <property type="match status" value="1"/>
</dbReference>
<dbReference type="EMBL" id="JAUHMF010000001">
    <property type="protein sequence ID" value="MDT8898173.1"/>
    <property type="molecule type" value="Genomic_DNA"/>
</dbReference>
<gene>
    <name evidence="4" type="ORF">QYE77_07815</name>
</gene>
<organism evidence="4 5">
    <name type="scientific">Thermanaerothrix solaris</name>
    <dbReference type="NCBI Taxonomy" id="3058434"/>
    <lineage>
        <taxon>Bacteria</taxon>
        <taxon>Bacillati</taxon>
        <taxon>Chloroflexota</taxon>
        <taxon>Anaerolineae</taxon>
        <taxon>Anaerolineales</taxon>
        <taxon>Anaerolineaceae</taxon>
        <taxon>Thermanaerothrix</taxon>
    </lineage>
</organism>
<accession>A0ABU3NPP7</accession>
<sequence>MRRTIILWGSLIVFLSGLLSACAPSPQRVQAAIFLTQTAWTPIPTQTPYPTYTRYPTATRYPTYTPYPTYTKVLPTSTPTPSPTPPFTPQTIGPIWDTLHNTSYSVEVSLTNVRWLERGIHREPKTGNTFVIVDLEVKNLGPGSINNFGPGFFKVLDANGVLKEDDYTSDVEDCHVDYVDLMPNGVLSGCLLFEVPQAGHLELIFAPYQYEPLKPGRYLSFILRP</sequence>
<proteinExistence type="predicted"/>
<dbReference type="InterPro" id="IPR029051">
    <property type="entry name" value="DUF4352"/>
</dbReference>
<evidence type="ECO:0000313" key="4">
    <source>
        <dbReference type="EMBL" id="MDT8898173.1"/>
    </source>
</evidence>
<dbReference type="InterPro" id="IPR029050">
    <property type="entry name" value="Immunoprotect_excell_Ig-like"/>
</dbReference>
<keyword evidence="5" id="KW-1185">Reference proteome</keyword>
<dbReference type="Pfam" id="PF11611">
    <property type="entry name" value="DUF4352"/>
    <property type="match status" value="1"/>
</dbReference>
<reference evidence="4 5" key="1">
    <citation type="submission" date="2023-07" db="EMBL/GenBank/DDBJ databases">
        <title>Novel species of Thermanaerothrix with wide hydrolytic capabilities.</title>
        <authorList>
            <person name="Zayulina K.S."/>
            <person name="Podosokorskaya O.A."/>
            <person name="Elcheninov A.G."/>
        </authorList>
    </citation>
    <scope>NUCLEOTIDE SEQUENCE [LARGE SCALE GENOMIC DNA]</scope>
    <source>
        <strain evidence="4 5">4228-RoL</strain>
    </source>
</reference>
<name>A0ABU3NPP7_9CHLR</name>
<evidence type="ECO:0000256" key="1">
    <source>
        <dbReference type="ARBA" id="ARBA00022729"/>
    </source>
</evidence>
<dbReference type="Proteomes" id="UP001254165">
    <property type="component" value="Unassembled WGS sequence"/>
</dbReference>
<feature type="chain" id="PRO_5046118242" evidence="2">
    <location>
        <begin position="22"/>
        <end position="225"/>
    </location>
</feature>
<evidence type="ECO:0000313" key="5">
    <source>
        <dbReference type="Proteomes" id="UP001254165"/>
    </source>
</evidence>
<protein>
    <submittedName>
        <fullName evidence="4">DUF4352 domain-containing protein</fullName>
    </submittedName>
</protein>
<feature type="signal peptide" evidence="2">
    <location>
        <begin position="1"/>
        <end position="21"/>
    </location>
</feature>
<dbReference type="RefSeq" id="WP_315624818.1">
    <property type="nucleotide sequence ID" value="NZ_JAUHMF010000001.1"/>
</dbReference>
<evidence type="ECO:0000256" key="2">
    <source>
        <dbReference type="SAM" id="SignalP"/>
    </source>
</evidence>
<dbReference type="PROSITE" id="PS51257">
    <property type="entry name" value="PROKAR_LIPOPROTEIN"/>
    <property type="match status" value="1"/>
</dbReference>
<feature type="domain" description="DUF4352" evidence="3">
    <location>
        <begin position="122"/>
        <end position="207"/>
    </location>
</feature>
<comment type="caution">
    <text evidence="4">The sequence shown here is derived from an EMBL/GenBank/DDBJ whole genome shotgun (WGS) entry which is preliminary data.</text>
</comment>